<comment type="pathway">
    <text evidence="2 10">Amino-acid biosynthesis; L-tryptophan biosynthesis; L-tryptophan from chorismate: step 4/5.</text>
</comment>
<dbReference type="InterPro" id="IPR045186">
    <property type="entry name" value="Indole-3-glycerol_P_synth"/>
</dbReference>
<proteinExistence type="inferred from homology"/>
<evidence type="ECO:0000256" key="5">
    <source>
        <dbReference type="ARBA" id="ARBA00022605"/>
    </source>
</evidence>
<dbReference type="CDD" id="cd00331">
    <property type="entry name" value="IGPS"/>
    <property type="match status" value="1"/>
</dbReference>
<dbReference type="Gene3D" id="3.20.20.70">
    <property type="entry name" value="Aldolase class I"/>
    <property type="match status" value="1"/>
</dbReference>
<dbReference type="Proteomes" id="UP000194664">
    <property type="component" value="Unassembled WGS sequence"/>
</dbReference>
<evidence type="ECO:0000256" key="3">
    <source>
        <dbReference type="ARBA" id="ARBA00012362"/>
    </source>
</evidence>
<dbReference type="FunFam" id="3.20.20.70:FF:000024">
    <property type="entry name" value="Indole-3-glycerol phosphate synthase"/>
    <property type="match status" value="1"/>
</dbReference>
<keyword evidence="13" id="KW-1185">Reference proteome</keyword>
<gene>
    <name evidence="10" type="primary">trpC</name>
    <name evidence="12" type="ORF">BVC71_11710</name>
</gene>
<dbReference type="InterPro" id="IPR001468">
    <property type="entry name" value="Indole-3-GlycerolPSynthase_CS"/>
</dbReference>
<dbReference type="NCBIfam" id="NF001370">
    <property type="entry name" value="PRK00278.1-2"/>
    <property type="match status" value="1"/>
</dbReference>
<dbReference type="GO" id="GO:0004640">
    <property type="term" value="F:phosphoribosylanthranilate isomerase activity"/>
    <property type="evidence" value="ECO:0007669"/>
    <property type="project" value="TreeGrafter"/>
</dbReference>
<dbReference type="GO" id="GO:0000162">
    <property type="term" value="P:L-tryptophan biosynthetic process"/>
    <property type="evidence" value="ECO:0007669"/>
    <property type="project" value="UniProtKB-UniRule"/>
</dbReference>
<dbReference type="HAMAP" id="MF_00134_B">
    <property type="entry name" value="IGPS_B"/>
    <property type="match status" value="1"/>
</dbReference>
<evidence type="ECO:0000313" key="13">
    <source>
        <dbReference type="Proteomes" id="UP000194664"/>
    </source>
</evidence>
<dbReference type="GO" id="GO:0004425">
    <property type="term" value="F:indole-3-glycerol-phosphate synthase activity"/>
    <property type="evidence" value="ECO:0007669"/>
    <property type="project" value="UniProtKB-UniRule"/>
</dbReference>
<organism evidence="12 13">
    <name type="scientific">Marivivens niveibacter</name>
    <dbReference type="NCBI Taxonomy" id="1930667"/>
    <lineage>
        <taxon>Bacteria</taxon>
        <taxon>Pseudomonadati</taxon>
        <taxon>Pseudomonadota</taxon>
        <taxon>Alphaproteobacteria</taxon>
        <taxon>Rhodobacterales</taxon>
        <taxon>Paracoccaceae</taxon>
        <taxon>Marivivens group</taxon>
        <taxon>Marivivens</taxon>
    </lineage>
</organism>
<evidence type="ECO:0000256" key="2">
    <source>
        <dbReference type="ARBA" id="ARBA00004696"/>
    </source>
</evidence>
<dbReference type="InterPro" id="IPR011060">
    <property type="entry name" value="RibuloseP-bd_barrel"/>
</dbReference>
<keyword evidence="6 10" id="KW-0210">Decarboxylase</keyword>
<keyword evidence="9 10" id="KW-0456">Lyase</keyword>
<comment type="similarity">
    <text evidence="10">Belongs to the TrpC family.</text>
</comment>
<keyword evidence="5 10" id="KW-0028">Amino-acid biosynthesis</keyword>
<comment type="caution">
    <text evidence="12">The sequence shown here is derived from an EMBL/GenBank/DDBJ whole genome shotgun (WGS) entry which is preliminary data.</text>
</comment>
<dbReference type="RefSeq" id="WP_086451868.1">
    <property type="nucleotide sequence ID" value="NZ_MSPP01000004.1"/>
</dbReference>
<accession>A0A251WVT9</accession>
<keyword evidence="8 10" id="KW-0057">Aromatic amino acid biosynthesis</keyword>
<dbReference type="PANTHER" id="PTHR22854:SF2">
    <property type="entry name" value="INDOLE-3-GLYCEROL-PHOSPHATE SYNTHASE"/>
    <property type="match status" value="1"/>
</dbReference>
<dbReference type="PROSITE" id="PS00614">
    <property type="entry name" value="IGPS"/>
    <property type="match status" value="1"/>
</dbReference>
<dbReference type="InterPro" id="IPR013798">
    <property type="entry name" value="Indole-3-glycerol_P_synth_dom"/>
</dbReference>
<evidence type="ECO:0000259" key="11">
    <source>
        <dbReference type="Pfam" id="PF00218"/>
    </source>
</evidence>
<dbReference type="InterPro" id="IPR013785">
    <property type="entry name" value="Aldolase_TIM"/>
</dbReference>
<feature type="domain" description="Indole-3-glycerol phosphate synthase" evidence="11">
    <location>
        <begin position="4"/>
        <end position="258"/>
    </location>
</feature>
<dbReference type="UniPathway" id="UPA00035">
    <property type="reaction ID" value="UER00043"/>
</dbReference>
<comment type="catalytic activity">
    <reaction evidence="1 10">
        <text>1-(2-carboxyphenylamino)-1-deoxy-D-ribulose 5-phosphate + H(+) = (1S,2R)-1-C-(indol-3-yl)glycerol 3-phosphate + CO2 + H2O</text>
        <dbReference type="Rhea" id="RHEA:23476"/>
        <dbReference type="ChEBI" id="CHEBI:15377"/>
        <dbReference type="ChEBI" id="CHEBI:15378"/>
        <dbReference type="ChEBI" id="CHEBI:16526"/>
        <dbReference type="ChEBI" id="CHEBI:58613"/>
        <dbReference type="ChEBI" id="CHEBI:58866"/>
        <dbReference type="EC" id="4.1.1.48"/>
    </reaction>
</comment>
<dbReference type="Pfam" id="PF00218">
    <property type="entry name" value="IGPS"/>
    <property type="match status" value="1"/>
</dbReference>
<evidence type="ECO:0000256" key="1">
    <source>
        <dbReference type="ARBA" id="ARBA00001633"/>
    </source>
</evidence>
<dbReference type="SUPFAM" id="SSF51366">
    <property type="entry name" value="Ribulose-phoshate binding barrel"/>
    <property type="match status" value="1"/>
</dbReference>
<dbReference type="PANTHER" id="PTHR22854">
    <property type="entry name" value="TRYPTOPHAN BIOSYNTHESIS PROTEIN"/>
    <property type="match status" value="1"/>
</dbReference>
<keyword evidence="7 10" id="KW-0822">Tryptophan biosynthesis</keyword>
<evidence type="ECO:0000256" key="4">
    <source>
        <dbReference type="ARBA" id="ARBA00018080"/>
    </source>
</evidence>
<dbReference type="NCBIfam" id="NF001377">
    <property type="entry name" value="PRK00278.2-4"/>
    <property type="match status" value="1"/>
</dbReference>
<evidence type="ECO:0000256" key="8">
    <source>
        <dbReference type="ARBA" id="ARBA00023141"/>
    </source>
</evidence>
<evidence type="ECO:0000256" key="6">
    <source>
        <dbReference type="ARBA" id="ARBA00022793"/>
    </source>
</evidence>
<reference evidence="12 13" key="1">
    <citation type="submission" date="2016-12" db="EMBL/GenBank/DDBJ databases">
        <title>The draft genome sequence of HSLHS2.</title>
        <authorList>
            <person name="Hu D."/>
            <person name="Wang L."/>
            <person name="Shao Z."/>
        </authorList>
    </citation>
    <scope>NUCLEOTIDE SEQUENCE [LARGE SCALE GENOMIC DNA]</scope>
    <source>
        <strain evidence="12">MCCC 1A06712</strain>
    </source>
</reference>
<evidence type="ECO:0000256" key="10">
    <source>
        <dbReference type="HAMAP-Rule" id="MF_00134"/>
    </source>
</evidence>
<dbReference type="NCBIfam" id="NF001373">
    <property type="entry name" value="PRK00278.1-6"/>
    <property type="match status" value="1"/>
</dbReference>
<evidence type="ECO:0000256" key="9">
    <source>
        <dbReference type="ARBA" id="ARBA00023239"/>
    </source>
</evidence>
<dbReference type="EC" id="4.1.1.48" evidence="3 10"/>
<dbReference type="EMBL" id="MSPP01000004">
    <property type="protein sequence ID" value="OUD08600.1"/>
    <property type="molecule type" value="Genomic_DNA"/>
</dbReference>
<sequence>MHILDKIKAYKLEHVAACKEKAPLAEVEERARAASPVRGFAENLQNAARDGYGLIAEVKKASPSKGLIRADFDPAVLAKAYEDGGATCLSVLTDGPSFQGADEYLVAARAATNLPALRKDFMYDTYQVAEARALNADCILIIMASVSDAQAQELESAAFEWGMDVLLEVHDAEELERATLLKSPLMGINNRNLKTFETTLDTTRTLARMVPEDRTIVCESGLFTPDDLADMARYGARTFLIGESLMRQDDVTTATKTLLANPLRAGGM</sequence>
<name>A0A251WVT9_9RHOB</name>
<evidence type="ECO:0000313" key="12">
    <source>
        <dbReference type="EMBL" id="OUD08600.1"/>
    </source>
</evidence>
<protein>
    <recommendedName>
        <fullName evidence="4 10">Indole-3-glycerol phosphate synthase</fullName>
        <shortName evidence="10">IGPS</shortName>
        <ecNumber evidence="3 10">4.1.1.48</ecNumber>
    </recommendedName>
</protein>
<dbReference type="OrthoDB" id="9804217at2"/>
<evidence type="ECO:0000256" key="7">
    <source>
        <dbReference type="ARBA" id="ARBA00022822"/>
    </source>
</evidence>
<dbReference type="AlphaFoldDB" id="A0A251WVT9"/>